<protein>
    <submittedName>
        <fullName evidence="7">Head maturation protease</fullName>
    </submittedName>
</protein>
<keyword evidence="1 7" id="KW-0645">Protease</keyword>
<evidence type="ECO:0000313" key="8">
    <source>
        <dbReference type="Proteomes" id="UP000222075"/>
    </source>
</evidence>
<evidence type="ECO:0000259" key="6">
    <source>
        <dbReference type="Pfam" id="PF14464"/>
    </source>
</evidence>
<dbReference type="Pfam" id="PF14464">
    <property type="entry name" value="Prok-JAB"/>
    <property type="match status" value="1"/>
</dbReference>
<dbReference type="PANTHER" id="PTHR34858">
    <property type="entry name" value="CYSO-CYSTEINE PEPTIDASE"/>
    <property type="match status" value="1"/>
</dbReference>
<organism evidence="7 8">
    <name type="scientific">Mycobacterium phage Madruga</name>
    <dbReference type="NCBI Taxonomy" id="1675552"/>
    <lineage>
        <taxon>Viruses</taxon>
        <taxon>Duplodnaviria</taxon>
        <taxon>Heunggongvirae</taxon>
        <taxon>Uroviricota</taxon>
        <taxon>Caudoviricetes</taxon>
        <taxon>Patiencevirus</taxon>
        <taxon>Patiencevirus patience</taxon>
    </lineage>
</organism>
<feature type="domain" description="JAB" evidence="6">
    <location>
        <begin position="46"/>
        <end position="143"/>
    </location>
</feature>
<keyword evidence="3" id="KW-0378">Hydrolase</keyword>
<dbReference type="InterPro" id="IPR051929">
    <property type="entry name" value="VirAsm_ModProt"/>
</dbReference>
<dbReference type="PANTHER" id="PTHR34858:SF1">
    <property type="entry name" value="CYSO-CYSTEINE PEPTIDASE"/>
    <property type="match status" value="1"/>
</dbReference>
<evidence type="ECO:0000256" key="2">
    <source>
        <dbReference type="ARBA" id="ARBA00022723"/>
    </source>
</evidence>
<dbReference type="GO" id="GO:0008235">
    <property type="term" value="F:metalloexopeptidase activity"/>
    <property type="evidence" value="ECO:0007669"/>
    <property type="project" value="TreeGrafter"/>
</dbReference>
<keyword evidence="4" id="KW-0862">Zinc</keyword>
<keyword evidence="2" id="KW-0479">Metal-binding</keyword>
<dbReference type="Gene3D" id="3.40.140.10">
    <property type="entry name" value="Cytidine Deaminase, domain 2"/>
    <property type="match status" value="1"/>
</dbReference>
<keyword evidence="5" id="KW-0482">Metalloprotease</keyword>
<sequence length="146" mass="17000">MTDVDNPASPSHRNHLISTNGKRAVLIEPEIPLLESTVSQLLEELDGHYLERCGFISKHEQNIYPVHNAHEFASMNFYMDEDDAVEAIRNIYDRDHDEIMGIYHTHPNGYPWPSPRDILGWPKVELGWRYFLVSRGNVTEWRLISD</sequence>
<proteinExistence type="predicted"/>
<evidence type="ECO:0000256" key="5">
    <source>
        <dbReference type="ARBA" id="ARBA00023049"/>
    </source>
</evidence>
<dbReference type="InterPro" id="IPR028090">
    <property type="entry name" value="JAB_dom_prok"/>
</dbReference>
<dbReference type="EMBL" id="KR997933">
    <property type="protein sequence ID" value="AKU45307.1"/>
    <property type="molecule type" value="Genomic_DNA"/>
</dbReference>
<dbReference type="Proteomes" id="UP000222075">
    <property type="component" value="Segment"/>
</dbReference>
<reference evidence="7 8" key="1">
    <citation type="journal article" date="2016" name="BMC Microbiol.">
        <title>Characterization of mycobacteria and mycobacteriophages isolated from compost at the Sao Paulo Zoo Park Foundation in Brazil and creation of the new mycobacteriophage Cluster U.</title>
        <authorList>
            <person name="Lima-Junior J.D."/>
            <person name="Viana-Niero C."/>
            <person name="Conde Oliveira D.V."/>
            <person name="Machado G.E."/>
            <person name="Rabello M.C."/>
            <person name="Martins-Junior J."/>
            <person name="Martins L.F."/>
            <person name="Digiampietri L.A."/>
            <person name="da Silva A.M."/>
            <person name="Setubal J.C."/>
            <person name="Russell D.A."/>
            <person name="Jacobs-Sera D."/>
            <person name="Pope W.H."/>
            <person name="Hatfull G.F."/>
            <person name="Leao S.C."/>
        </authorList>
    </citation>
    <scope>NUCLEOTIDE SEQUENCE [LARGE SCALE GENOMIC DNA]</scope>
</reference>
<evidence type="ECO:0000313" key="7">
    <source>
        <dbReference type="EMBL" id="AKU45307.1"/>
    </source>
</evidence>
<accession>A0A0K1LRY0</accession>
<dbReference type="SUPFAM" id="SSF102712">
    <property type="entry name" value="JAB1/MPN domain"/>
    <property type="match status" value="1"/>
</dbReference>
<name>A0A0K1LRY0_9CAUD</name>
<evidence type="ECO:0000256" key="1">
    <source>
        <dbReference type="ARBA" id="ARBA00022670"/>
    </source>
</evidence>
<dbReference type="GO" id="GO:0008270">
    <property type="term" value="F:zinc ion binding"/>
    <property type="evidence" value="ECO:0007669"/>
    <property type="project" value="TreeGrafter"/>
</dbReference>
<evidence type="ECO:0000256" key="4">
    <source>
        <dbReference type="ARBA" id="ARBA00022833"/>
    </source>
</evidence>
<gene>
    <name evidence="7" type="ORF">MADRUGA_17</name>
</gene>
<dbReference type="GO" id="GO:0006508">
    <property type="term" value="P:proteolysis"/>
    <property type="evidence" value="ECO:0007669"/>
    <property type="project" value="UniProtKB-KW"/>
</dbReference>
<evidence type="ECO:0000256" key="3">
    <source>
        <dbReference type="ARBA" id="ARBA00022801"/>
    </source>
</evidence>